<dbReference type="AlphaFoldDB" id="A0A517L270"/>
<accession>A0A517L270</accession>
<organism evidence="1 2">
    <name type="scientific">Venturia effusa</name>
    <dbReference type="NCBI Taxonomy" id="50376"/>
    <lineage>
        <taxon>Eukaryota</taxon>
        <taxon>Fungi</taxon>
        <taxon>Dikarya</taxon>
        <taxon>Ascomycota</taxon>
        <taxon>Pezizomycotina</taxon>
        <taxon>Dothideomycetes</taxon>
        <taxon>Pleosporomycetidae</taxon>
        <taxon>Venturiales</taxon>
        <taxon>Venturiaceae</taxon>
        <taxon>Venturia</taxon>
    </lineage>
</organism>
<evidence type="ECO:0008006" key="3">
    <source>
        <dbReference type="Google" id="ProtNLM"/>
    </source>
</evidence>
<proteinExistence type="predicted"/>
<name>A0A517L270_9PEZI</name>
<reference evidence="1 2" key="1">
    <citation type="submission" date="2019-07" db="EMBL/GenBank/DDBJ databases">
        <title>Finished genome of Venturia effusa.</title>
        <authorList>
            <person name="Young C.A."/>
            <person name="Cox M.P."/>
            <person name="Ganley A.R.D."/>
            <person name="David W.J."/>
        </authorList>
    </citation>
    <scope>NUCLEOTIDE SEQUENCE [LARGE SCALE GENOMIC DNA]</scope>
    <source>
        <strain evidence="2">albino</strain>
    </source>
</reference>
<evidence type="ECO:0000313" key="1">
    <source>
        <dbReference type="EMBL" id="QDS69723.1"/>
    </source>
</evidence>
<gene>
    <name evidence="1" type="ORF">FKW77_009962</name>
</gene>
<dbReference type="Proteomes" id="UP000316270">
    <property type="component" value="Chromosome 3"/>
</dbReference>
<keyword evidence="2" id="KW-1185">Reference proteome</keyword>
<protein>
    <recommendedName>
        <fullName evidence="3">EthD domain-containing protein</fullName>
    </recommendedName>
</protein>
<sequence>MTPPPGILSVGSSVTRPERCSEETFCEWYENLHVDEVVALSGVSGAVRYDAVPFAEVVGQDGVSQDRASQDVVSQYGLGKGCCSPLWAGRASWLTLYEMDSVEFKETKEFKGLDGQSAPKGNLLDEIFRNARFETRFGELVFSDDAGAVGSRQRAADLLVSTTLTPASDANAEELVKWFKKERVGSFAKLESYVRTRLFRLVDTSVLHEFVRRVPDPVGPGGYLALHEFSEGKETMVFKKRREYGRFLDHSRLIT</sequence>
<dbReference type="OrthoDB" id="2851338at2759"/>
<evidence type="ECO:0000313" key="2">
    <source>
        <dbReference type="Proteomes" id="UP000316270"/>
    </source>
</evidence>
<dbReference type="EMBL" id="CP042187">
    <property type="protein sequence ID" value="QDS69723.1"/>
    <property type="molecule type" value="Genomic_DNA"/>
</dbReference>